<evidence type="ECO:0000259" key="9">
    <source>
        <dbReference type="Pfam" id="PF09377"/>
    </source>
</evidence>
<proteinExistence type="inferred from homology"/>
<dbReference type="Gene3D" id="1.10.10.900">
    <property type="entry name" value="SBDS protein C-terminal domain, subdomain 1"/>
    <property type="match status" value="1"/>
</dbReference>
<dbReference type="InterPro" id="IPR019783">
    <property type="entry name" value="SDO1/SBDS_N"/>
</dbReference>
<comment type="subunit">
    <text evidence="7">Associates with the 60S ribosomal subunit.</text>
</comment>
<comment type="similarity">
    <text evidence="3">Belongs to the SDO1/SBDS family.</text>
</comment>
<feature type="domain" description="Ribosome maturation protein SDO1/SBDS C-terminal" evidence="10">
    <location>
        <begin position="174"/>
        <end position="241"/>
    </location>
</feature>
<dbReference type="InterPro" id="IPR039100">
    <property type="entry name" value="Sdo1/SBDS-like"/>
</dbReference>
<evidence type="ECO:0000256" key="2">
    <source>
        <dbReference type="ARBA" id="ARBA00004496"/>
    </source>
</evidence>
<reference evidence="11" key="1">
    <citation type="journal article" date="2022" name="bioRxiv">
        <title>Genomics of Preaxostyla Flagellates Illuminates Evolutionary Transitions and the Path Towards Mitochondrial Loss.</title>
        <authorList>
            <person name="Novak L.V.F."/>
            <person name="Treitli S.C."/>
            <person name="Pyrih J."/>
            <person name="Halakuc P."/>
            <person name="Pipaliya S.V."/>
            <person name="Vacek V."/>
            <person name="Brzon O."/>
            <person name="Soukal P."/>
            <person name="Eme L."/>
            <person name="Dacks J.B."/>
            <person name="Karnkowska A."/>
            <person name="Elias M."/>
            <person name="Hampl V."/>
        </authorList>
    </citation>
    <scope>NUCLEOTIDE SEQUENCE</scope>
    <source>
        <strain evidence="11">RCP-MX</strain>
    </source>
</reference>
<keyword evidence="5" id="KW-0690">Ribosome biogenesis</keyword>
<dbReference type="SUPFAM" id="SSF89895">
    <property type="entry name" value="FYSH domain"/>
    <property type="match status" value="1"/>
</dbReference>
<comment type="caution">
    <text evidence="11">The sequence shown here is derived from an EMBL/GenBank/DDBJ whole genome shotgun (WGS) entry which is preliminary data.</text>
</comment>
<dbReference type="EMBL" id="JAPMOS010000139">
    <property type="protein sequence ID" value="KAJ4454698.1"/>
    <property type="molecule type" value="Genomic_DNA"/>
</dbReference>
<evidence type="ECO:0000256" key="1">
    <source>
        <dbReference type="ARBA" id="ARBA00004123"/>
    </source>
</evidence>
<dbReference type="Gene3D" id="3.30.1250.10">
    <property type="entry name" value="Ribosome maturation protein SBDS, N-terminal domain"/>
    <property type="match status" value="1"/>
</dbReference>
<keyword evidence="12" id="KW-1185">Reference proteome</keyword>
<evidence type="ECO:0000256" key="5">
    <source>
        <dbReference type="ARBA" id="ARBA00022517"/>
    </source>
</evidence>
<dbReference type="PANTHER" id="PTHR10927">
    <property type="entry name" value="RIBOSOME MATURATION PROTEIN SBDS"/>
    <property type="match status" value="1"/>
</dbReference>
<dbReference type="InterPro" id="IPR002140">
    <property type="entry name" value="Sdo1/SBDS"/>
</dbReference>
<dbReference type="InterPro" id="IPR037188">
    <property type="entry name" value="Sdo1/SBDS_central_sf"/>
</dbReference>
<keyword evidence="4" id="KW-0963">Cytoplasm</keyword>
<feature type="domain" description="Ribosome maturation protein SDO1/SBDS N-terminal" evidence="8">
    <location>
        <begin position="16"/>
        <end position="101"/>
    </location>
</feature>
<organism evidence="11 12">
    <name type="scientific">Paratrimastix pyriformis</name>
    <dbReference type="NCBI Taxonomy" id="342808"/>
    <lineage>
        <taxon>Eukaryota</taxon>
        <taxon>Metamonada</taxon>
        <taxon>Preaxostyla</taxon>
        <taxon>Paratrimastigidae</taxon>
        <taxon>Paratrimastix</taxon>
    </lineage>
</organism>
<dbReference type="PANTHER" id="PTHR10927:SF1">
    <property type="entry name" value="RIBOSOME MATURATION PROTEIN SBDS"/>
    <property type="match status" value="1"/>
</dbReference>
<dbReference type="NCBIfam" id="TIGR00291">
    <property type="entry name" value="RNA_SBDS"/>
    <property type="match status" value="1"/>
</dbReference>
<dbReference type="Pfam" id="PF20268">
    <property type="entry name" value="SBDS_C"/>
    <property type="match status" value="1"/>
</dbReference>
<comment type="subcellular location">
    <subcellularLocation>
        <location evidence="2">Cytoplasm</location>
    </subcellularLocation>
    <subcellularLocation>
        <location evidence="1">Nucleus</location>
    </subcellularLocation>
</comment>
<evidence type="ECO:0000313" key="11">
    <source>
        <dbReference type="EMBL" id="KAJ4454698.1"/>
    </source>
</evidence>
<dbReference type="Pfam" id="PF01172">
    <property type="entry name" value="SBDS_N"/>
    <property type="match status" value="1"/>
</dbReference>
<dbReference type="Pfam" id="PF09377">
    <property type="entry name" value="SBDS_domain_II"/>
    <property type="match status" value="1"/>
</dbReference>
<feature type="domain" description="Ribosome maturation protein SDO1/SBDS central" evidence="9">
    <location>
        <begin position="110"/>
        <end position="172"/>
    </location>
</feature>
<sequence>MAQIFTPINVKGLTDVSVVRLKKCGKRFEVACYKNKVHDWRTGREKDIEEVLRRHVVFTNVSKAVVAKKQDLQDCFGSTDQEKIVLEILNTGEVQAGELERENIFQAAFRDMATIIAAKCVHAKTRRAFPIPLVEQALREIRFPFDPSKNPKKQALDGIRALREAGLPFERAEMLVRLRLPLDAALLIRGQIEGHIRRIRAESTADQQLVMDCLIDPGSFRLVESIVTIDSHDEGLVELLESTSIADTVEFTDADFAPAPRASPPVTVLAPHADSTSTSTSTAVATTPAGVDSTPAQVISTGVDSTPAQTAVVGQVDSNPAPLAAVVATTTPAA</sequence>
<name>A0ABQ8U9J8_9EUKA</name>
<evidence type="ECO:0000256" key="6">
    <source>
        <dbReference type="ARBA" id="ARBA00023242"/>
    </source>
</evidence>
<evidence type="ECO:0000313" key="12">
    <source>
        <dbReference type="Proteomes" id="UP001141327"/>
    </source>
</evidence>
<dbReference type="InterPro" id="IPR046928">
    <property type="entry name" value="SDO1/SBDS_C"/>
</dbReference>
<dbReference type="SUPFAM" id="SSF109728">
    <property type="entry name" value="Hypothetical protein AF0491, middle domain"/>
    <property type="match status" value="1"/>
</dbReference>
<dbReference type="InterPro" id="IPR018978">
    <property type="entry name" value="SDO1/SBDS_central"/>
</dbReference>
<dbReference type="InterPro" id="IPR036786">
    <property type="entry name" value="Ribosome_mat_SBDS_N_sf"/>
</dbReference>
<evidence type="ECO:0000259" key="8">
    <source>
        <dbReference type="Pfam" id="PF01172"/>
    </source>
</evidence>
<accession>A0ABQ8U9J8</accession>
<keyword evidence="6" id="KW-0539">Nucleus</keyword>
<evidence type="ECO:0000256" key="4">
    <source>
        <dbReference type="ARBA" id="ARBA00022490"/>
    </source>
</evidence>
<gene>
    <name evidence="11" type="ORF">PAPYR_10528</name>
</gene>
<dbReference type="Proteomes" id="UP001141327">
    <property type="component" value="Unassembled WGS sequence"/>
</dbReference>
<dbReference type="Gene3D" id="3.30.70.240">
    <property type="match status" value="1"/>
</dbReference>
<evidence type="ECO:0000256" key="3">
    <source>
        <dbReference type="ARBA" id="ARBA00007433"/>
    </source>
</evidence>
<protein>
    <submittedName>
        <fullName evidence="11">Ribosome maturation protein SBDS</fullName>
    </submittedName>
</protein>
<evidence type="ECO:0000259" key="10">
    <source>
        <dbReference type="Pfam" id="PF20268"/>
    </source>
</evidence>
<evidence type="ECO:0000256" key="7">
    <source>
        <dbReference type="ARBA" id="ARBA00049708"/>
    </source>
</evidence>